<dbReference type="SUPFAM" id="SSF56601">
    <property type="entry name" value="beta-lactamase/transpeptidase-like"/>
    <property type="match status" value="1"/>
</dbReference>
<dbReference type="InterPro" id="IPR050789">
    <property type="entry name" value="Diverse_Enzym_Activities"/>
</dbReference>
<dbReference type="Pfam" id="PF00144">
    <property type="entry name" value="Beta-lactamase"/>
    <property type="match status" value="1"/>
</dbReference>
<dbReference type="OrthoDB" id="9770183at2"/>
<keyword evidence="2" id="KW-0378">Hydrolase</keyword>
<dbReference type="InterPro" id="IPR012338">
    <property type="entry name" value="Beta-lactam/transpept-like"/>
</dbReference>
<dbReference type="InterPro" id="IPR001466">
    <property type="entry name" value="Beta-lactam-related"/>
</dbReference>
<organism evidence="2 3">
    <name type="scientific">Paenibacillus sacheonensis</name>
    <dbReference type="NCBI Taxonomy" id="742054"/>
    <lineage>
        <taxon>Bacteria</taxon>
        <taxon>Bacillati</taxon>
        <taxon>Bacillota</taxon>
        <taxon>Bacilli</taxon>
        <taxon>Bacillales</taxon>
        <taxon>Paenibacillaceae</taxon>
        <taxon>Paenibacillus</taxon>
    </lineage>
</organism>
<dbReference type="AlphaFoldDB" id="A0A7X5BYX3"/>
<protein>
    <submittedName>
        <fullName evidence="2">Serine hydrolase</fullName>
    </submittedName>
</protein>
<accession>A0A7X5BYX3</accession>
<dbReference type="Gene3D" id="3.40.710.10">
    <property type="entry name" value="DD-peptidase/beta-lactamase superfamily"/>
    <property type="match status" value="1"/>
</dbReference>
<comment type="caution">
    <text evidence="2">The sequence shown here is derived from an EMBL/GenBank/DDBJ whole genome shotgun (WGS) entry which is preliminary data.</text>
</comment>
<gene>
    <name evidence="2" type="ORF">GT003_23960</name>
</gene>
<proteinExistence type="predicted"/>
<dbReference type="RefSeq" id="WP_161702670.1">
    <property type="nucleotide sequence ID" value="NZ_JAAAMU010000016.1"/>
</dbReference>
<dbReference type="EMBL" id="JAAAMU010000016">
    <property type="protein sequence ID" value="NBC72063.1"/>
    <property type="molecule type" value="Genomic_DNA"/>
</dbReference>
<dbReference type="PANTHER" id="PTHR43283">
    <property type="entry name" value="BETA-LACTAMASE-RELATED"/>
    <property type="match status" value="1"/>
</dbReference>
<sequence>MISELPDDRLRSYIVNGITPSLSIAVGSKDEELFTFQEGTMSFVQEAPVQRETLFNVGSTTKMFTAALIVKLVEEGEVTLNDLVRRFIPEFPVPQITIGHLLTHTSGLREVKLGWPGLGGIKAYFEALYGRTGWNALPETQFAYYTAGYSILMDVIERITGGTIEAYARASLFDPLGMTRTTYDTASLVNGEFTVPCHKDRPGDESGEFRLATTGDSGLHSTAAELIRFGRLLLNRGIWEGRRIFTEASVDLMFRERTGGRHAFSAIGMMKAANNPHGCFSDLNSPETIGHPGYSGCMLWIDPVYGLTGAVVTNSENLHEDWRNYRTLLALSMKRALH</sequence>
<feature type="domain" description="Beta-lactamase-related" evidence="1">
    <location>
        <begin position="20"/>
        <end position="330"/>
    </location>
</feature>
<name>A0A7X5BYX3_9BACL</name>
<evidence type="ECO:0000313" key="2">
    <source>
        <dbReference type="EMBL" id="NBC72063.1"/>
    </source>
</evidence>
<evidence type="ECO:0000313" key="3">
    <source>
        <dbReference type="Proteomes" id="UP000558113"/>
    </source>
</evidence>
<evidence type="ECO:0000259" key="1">
    <source>
        <dbReference type="Pfam" id="PF00144"/>
    </source>
</evidence>
<reference evidence="2 3" key="1">
    <citation type="submission" date="2020-01" db="EMBL/GenBank/DDBJ databases">
        <title>Paenibacillus soybeanensis sp. nov. isolated from the nodules of soybean (Glycine max(L.) Merr).</title>
        <authorList>
            <person name="Wang H."/>
        </authorList>
    </citation>
    <scope>NUCLEOTIDE SEQUENCE [LARGE SCALE GENOMIC DNA]</scope>
    <source>
        <strain evidence="2 3">DSM 23054</strain>
    </source>
</reference>
<keyword evidence="3" id="KW-1185">Reference proteome</keyword>
<dbReference type="GO" id="GO:0016787">
    <property type="term" value="F:hydrolase activity"/>
    <property type="evidence" value="ECO:0007669"/>
    <property type="project" value="UniProtKB-KW"/>
</dbReference>
<dbReference type="Proteomes" id="UP000558113">
    <property type="component" value="Unassembled WGS sequence"/>
</dbReference>